<evidence type="ECO:0000259" key="5">
    <source>
        <dbReference type="Pfam" id="PF01555"/>
    </source>
</evidence>
<gene>
    <name evidence="7" type="ORF">SAMN05428964_10999</name>
</gene>
<feature type="domain" description="Restriction system protein Mrr-like N-terminal" evidence="6">
    <location>
        <begin position="9"/>
        <end position="92"/>
    </location>
</feature>
<dbReference type="AlphaFoldDB" id="A0A285U1Q4"/>
<dbReference type="InterPro" id="IPR029063">
    <property type="entry name" value="SAM-dependent_MTases_sf"/>
</dbReference>
<accession>A0A285U1Q4</accession>
<dbReference type="EC" id="2.1.1.-" evidence="4"/>
<evidence type="ECO:0000256" key="3">
    <source>
        <dbReference type="ARBA" id="ARBA00047942"/>
    </source>
</evidence>
<keyword evidence="2 7" id="KW-0808">Transferase</keyword>
<keyword evidence="1 7" id="KW-0489">Methyltransferase</keyword>
<comment type="catalytic activity">
    <reaction evidence="3">
        <text>a 2'-deoxyadenosine in DNA + S-adenosyl-L-methionine = an N(6)-methyl-2'-deoxyadenosine in DNA + S-adenosyl-L-homocysteine + H(+)</text>
        <dbReference type="Rhea" id="RHEA:15197"/>
        <dbReference type="Rhea" id="RHEA-COMP:12418"/>
        <dbReference type="Rhea" id="RHEA-COMP:12419"/>
        <dbReference type="ChEBI" id="CHEBI:15378"/>
        <dbReference type="ChEBI" id="CHEBI:57856"/>
        <dbReference type="ChEBI" id="CHEBI:59789"/>
        <dbReference type="ChEBI" id="CHEBI:90615"/>
        <dbReference type="ChEBI" id="CHEBI:90616"/>
        <dbReference type="EC" id="2.1.1.72"/>
    </reaction>
</comment>
<dbReference type="GO" id="GO:0032259">
    <property type="term" value="P:methylation"/>
    <property type="evidence" value="ECO:0007669"/>
    <property type="project" value="UniProtKB-KW"/>
</dbReference>
<dbReference type="Proteomes" id="UP000219068">
    <property type="component" value="Unassembled WGS sequence"/>
</dbReference>
<evidence type="ECO:0000256" key="2">
    <source>
        <dbReference type="ARBA" id="ARBA00022679"/>
    </source>
</evidence>
<dbReference type="SUPFAM" id="SSF53335">
    <property type="entry name" value="S-adenosyl-L-methionine-dependent methyltransferases"/>
    <property type="match status" value="1"/>
</dbReference>
<protein>
    <recommendedName>
        <fullName evidence="4">Methyltransferase</fullName>
        <ecNumber evidence="4">2.1.1.-</ecNumber>
    </recommendedName>
</protein>
<dbReference type="Pfam" id="PF01555">
    <property type="entry name" value="N6_N4_Mtase"/>
    <property type="match status" value="1"/>
</dbReference>
<dbReference type="EMBL" id="OBMM01000009">
    <property type="protein sequence ID" value="SOC30551.1"/>
    <property type="molecule type" value="Genomic_DNA"/>
</dbReference>
<comment type="similarity">
    <text evidence="4">Belongs to the N(4)/N(6)-methyltransferase family.</text>
</comment>
<dbReference type="Gene3D" id="3.40.50.150">
    <property type="entry name" value="Vaccinia Virus protein VP39"/>
    <property type="match status" value="1"/>
</dbReference>
<reference evidence="7 8" key="1">
    <citation type="submission" date="2017-08" db="EMBL/GenBank/DDBJ databases">
        <authorList>
            <person name="de Groot N.N."/>
        </authorList>
    </citation>
    <scope>NUCLEOTIDE SEQUENCE [LARGE SCALE GENOMIC DNA]</scope>
    <source>
        <strain evidence="7 8">USBA 78</strain>
    </source>
</reference>
<dbReference type="GO" id="GO:0008170">
    <property type="term" value="F:N-methyltransferase activity"/>
    <property type="evidence" value="ECO:0007669"/>
    <property type="project" value="InterPro"/>
</dbReference>
<evidence type="ECO:0000313" key="7">
    <source>
        <dbReference type="EMBL" id="SOC30551.1"/>
    </source>
</evidence>
<dbReference type="GO" id="GO:0003677">
    <property type="term" value="F:DNA binding"/>
    <property type="evidence" value="ECO:0007669"/>
    <property type="project" value="InterPro"/>
</dbReference>
<feature type="domain" description="DNA methylase N-4/N-6" evidence="5">
    <location>
        <begin position="131"/>
        <end position="387"/>
    </location>
</feature>
<organism evidence="7 8">
    <name type="scientific">Thalassospira xiamenensis</name>
    <dbReference type="NCBI Taxonomy" id="220697"/>
    <lineage>
        <taxon>Bacteria</taxon>
        <taxon>Pseudomonadati</taxon>
        <taxon>Pseudomonadota</taxon>
        <taxon>Alphaproteobacteria</taxon>
        <taxon>Rhodospirillales</taxon>
        <taxon>Thalassospiraceae</taxon>
        <taxon>Thalassospira</taxon>
    </lineage>
</organism>
<evidence type="ECO:0000256" key="4">
    <source>
        <dbReference type="RuleBase" id="RU362026"/>
    </source>
</evidence>
<dbReference type="PRINTS" id="PR00508">
    <property type="entry name" value="S21N4MTFRASE"/>
</dbReference>
<evidence type="ECO:0000313" key="8">
    <source>
        <dbReference type="Proteomes" id="UP000219068"/>
    </source>
</evidence>
<dbReference type="Pfam" id="PF14338">
    <property type="entry name" value="Mrr_N"/>
    <property type="match status" value="1"/>
</dbReference>
<dbReference type="InterPro" id="IPR001091">
    <property type="entry name" value="RM_Methyltransferase"/>
</dbReference>
<dbReference type="InterPro" id="IPR025745">
    <property type="entry name" value="Mrr-like_N_dom"/>
</dbReference>
<dbReference type="InterPro" id="IPR002941">
    <property type="entry name" value="DNA_methylase_N4/N6"/>
</dbReference>
<evidence type="ECO:0000256" key="1">
    <source>
        <dbReference type="ARBA" id="ARBA00022603"/>
    </source>
</evidence>
<dbReference type="GO" id="GO:0009007">
    <property type="term" value="F:site-specific DNA-methyltransferase (adenine-specific) activity"/>
    <property type="evidence" value="ECO:0007669"/>
    <property type="project" value="UniProtKB-EC"/>
</dbReference>
<dbReference type="RefSeq" id="WP_097053653.1">
    <property type="nucleotide sequence ID" value="NZ_OBMM01000009.1"/>
</dbReference>
<name>A0A285U1Q4_9PROT</name>
<sequence>MARLPSQKQLVFPLLDAAKRCGGRITTTEAYAVVADALQVDDEGLSETVRSGNGRTTSKFHQRLRWARHRAIELGYLRPAGRGVWEVTEAAEDKYALNKSDVVYVIFETGLGEVLWGSTERAAEMIEPGSVNLLYTSPPYPLLQPKEYGNLSSKDWVKWMLDLSALWKPLLAEDGSLVLNVGTVGVKGVPFTDTYVSRFIVGMEDHTGMNLVDEHYWHSPTKLPTPVHWVAVKGMRLKNSIEKVLWFAKSPNVKASNNNVRVPQSDKTARWRKNANANDKSKAIGKRPSGNVVGKGFLRESNTAIPSVLHVEAPQGPHSAYRVACKERGIEPHPAISPQGLPELWIKLTTETGDLVFDPFAGSLTTAVAAEKLGRRWLAVEQSAYYAAGGTLRF</sequence>
<evidence type="ECO:0000259" key="6">
    <source>
        <dbReference type="Pfam" id="PF14338"/>
    </source>
</evidence>
<proteinExistence type="inferred from homology"/>